<evidence type="ECO:0000313" key="2">
    <source>
        <dbReference type="Proteomes" id="UP001303046"/>
    </source>
</evidence>
<reference evidence="1 2" key="1">
    <citation type="submission" date="2023-08" db="EMBL/GenBank/DDBJ databases">
        <title>A Necator americanus chromosomal reference genome.</title>
        <authorList>
            <person name="Ilik V."/>
            <person name="Petrzelkova K.J."/>
            <person name="Pardy F."/>
            <person name="Fuh T."/>
            <person name="Niatou-Singa F.S."/>
            <person name="Gouil Q."/>
            <person name="Baker L."/>
            <person name="Ritchie M.E."/>
            <person name="Jex A.R."/>
            <person name="Gazzola D."/>
            <person name="Li H."/>
            <person name="Toshio Fujiwara R."/>
            <person name="Zhan B."/>
            <person name="Aroian R.V."/>
            <person name="Pafco B."/>
            <person name="Schwarz E.M."/>
        </authorList>
    </citation>
    <scope>NUCLEOTIDE SEQUENCE [LARGE SCALE GENOMIC DNA]</scope>
    <source>
        <strain evidence="1 2">Aroian</strain>
        <tissue evidence="1">Whole animal</tissue>
    </source>
</reference>
<comment type="caution">
    <text evidence="1">The sequence shown here is derived from an EMBL/GenBank/DDBJ whole genome shotgun (WGS) entry which is preliminary data.</text>
</comment>
<sequence>MPRSGSLTYTTERLVCTLQELNDNASVGEMRRRSEMPLPWRLRRYGTMPGSGDDAPHFPLWLRRLEDVTRLHRHLRAHI</sequence>
<dbReference type="Proteomes" id="UP001303046">
    <property type="component" value="Unassembled WGS sequence"/>
</dbReference>
<name>A0ABR1EGN7_NECAM</name>
<proteinExistence type="predicted"/>
<keyword evidence="2" id="KW-1185">Reference proteome</keyword>
<evidence type="ECO:0000313" key="1">
    <source>
        <dbReference type="EMBL" id="KAK6761862.1"/>
    </source>
</evidence>
<accession>A0ABR1EGN7</accession>
<protein>
    <submittedName>
        <fullName evidence="1">Uncharacterized protein</fullName>
    </submittedName>
</protein>
<dbReference type="EMBL" id="JAVFWL010000006">
    <property type="protein sequence ID" value="KAK6761862.1"/>
    <property type="molecule type" value="Genomic_DNA"/>
</dbReference>
<organism evidence="1 2">
    <name type="scientific">Necator americanus</name>
    <name type="common">Human hookworm</name>
    <dbReference type="NCBI Taxonomy" id="51031"/>
    <lineage>
        <taxon>Eukaryota</taxon>
        <taxon>Metazoa</taxon>
        <taxon>Ecdysozoa</taxon>
        <taxon>Nematoda</taxon>
        <taxon>Chromadorea</taxon>
        <taxon>Rhabditida</taxon>
        <taxon>Rhabditina</taxon>
        <taxon>Rhabditomorpha</taxon>
        <taxon>Strongyloidea</taxon>
        <taxon>Ancylostomatidae</taxon>
        <taxon>Bunostominae</taxon>
        <taxon>Necator</taxon>
    </lineage>
</organism>
<gene>
    <name evidence="1" type="primary">Necator_chrX.g22975</name>
    <name evidence="1" type="ORF">RB195_022812</name>
</gene>